<sequence>MSAAPSFRSRAHAKKNEPPESLPGLVREGPQPFFFFHRLRFSCFAPKRPCYVAFALAPEAAWIRPGRAPACARPPRTSRLSLVSR</sequence>
<dbReference type="AlphaFoldDB" id="A0A2N5NDJ7"/>
<accession>A0A2N5NDJ7</accession>
<proteinExistence type="predicted"/>
<name>A0A2N5NDJ7_9BACL</name>
<dbReference type="Proteomes" id="UP000234789">
    <property type="component" value="Unassembled WGS sequence"/>
</dbReference>
<dbReference type="EMBL" id="NFEZ01000001">
    <property type="protein sequence ID" value="PLT48419.1"/>
    <property type="molecule type" value="Genomic_DNA"/>
</dbReference>
<protein>
    <submittedName>
        <fullName evidence="2">Uncharacterized protein</fullName>
    </submittedName>
</protein>
<gene>
    <name evidence="2" type="ORF">B8V81_0551</name>
</gene>
<organism evidence="2 3">
    <name type="scientific">Paenibacillus pasadenensis</name>
    <dbReference type="NCBI Taxonomy" id="217090"/>
    <lineage>
        <taxon>Bacteria</taxon>
        <taxon>Bacillati</taxon>
        <taxon>Bacillota</taxon>
        <taxon>Bacilli</taxon>
        <taxon>Bacillales</taxon>
        <taxon>Paenibacillaceae</taxon>
        <taxon>Paenibacillus</taxon>
    </lineage>
</organism>
<keyword evidence="3" id="KW-1185">Reference proteome</keyword>
<comment type="caution">
    <text evidence="2">The sequence shown here is derived from an EMBL/GenBank/DDBJ whole genome shotgun (WGS) entry which is preliminary data.</text>
</comment>
<reference evidence="2 3" key="1">
    <citation type="submission" date="2017-05" db="EMBL/GenBank/DDBJ databases">
        <title>Functional genome analysis of Paenibacillus pasadenensis strain R16: insights on endophytic life style and antifungal activity.</title>
        <authorList>
            <person name="Passera A."/>
            <person name="Marcolungo L."/>
            <person name="Casati P."/>
            <person name="Brasca M."/>
            <person name="Quaglino F."/>
            <person name="Delledonne M."/>
        </authorList>
    </citation>
    <scope>NUCLEOTIDE SEQUENCE [LARGE SCALE GENOMIC DNA]</scope>
    <source>
        <strain evidence="2 3">R16</strain>
    </source>
</reference>
<evidence type="ECO:0000313" key="2">
    <source>
        <dbReference type="EMBL" id="PLT48419.1"/>
    </source>
</evidence>
<evidence type="ECO:0000256" key="1">
    <source>
        <dbReference type="SAM" id="MobiDB-lite"/>
    </source>
</evidence>
<feature type="region of interest" description="Disordered" evidence="1">
    <location>
        <begin position="1"/>
        <end position="26"/>
    </location>
</feature>
<evidence type="ECO:0000313" key="3">
    <source>
        <dbReference type="Proteomes" id="UP000234789"/>
    </source>
</evidence>